<keyword evidence="2" id="KW-0732">Signal</keyword>
<dbReference type="EMBL" id="BAAATD010000003">
    <property type="protein sequence ID" value="GAA2594406.1"/>
    <property type="molecule type" value="Genomic_DNA"/>
</dbReference>
<organism evidence="3 4">
    <name type="scientific">Actinomadura fulvescens</name>
    <dbReference type="NCBI Taxonomy" id="46160"/>
    <lineage>
        <taxon>Bacteria</taxon>
        <taxon>Bacillati</taxon>
        <taxon>Actinomycetota</taxon>
        <taxon>Actinomycetes</taxon>
        <taxon>Streptosporangiales</taxon>
        <taxon>Thermomonosporaceae</taxon>
        <taxon>Actinomadura</taxon>
    </lineage>
</organism>
<proteinExistence type="predicted"/>
<sequence length="171" mass="17587">MYRTSLLVAVAGAALAGMAGSATADGPTLPGNARPTVVTVSPAKIKPGDKVRVKVRCMTHVGGRAVLKVSSPAFPTVKAVREHTSFSPRLDPAIKPGTYTVRGSCKAPGAFVKKNPSADDTRFTVVAPPAPPQQRRGAPPRKSPVAGRTKQTRKVPAGAAATGFGEVLVGR</sequence>
<dbReference type="Proteomes" id="UP001501509">
    <property type="component" value="Unassembled WGS sequence"/>
</dbReference>
<name>A0ABP6C0L7_9ACTN</name>
<protein>
    <submittedName>
        <fullName evidence="3">Uncharacterized protein</fullName>
    </submittedName>
</protein>
<keyword evidence="4" id="KW-1185">Reference proteome</keyword>
<evidence type="ECO:0000313" key="4">
    <source>
        <dbReference type="Proteomes" id="UP001501509"/>
    </source>
</evidence>
<evidence type="ECO:0000256" key="2">
    <source>
        <dbReference type="SAM" id="SignalP"/>
    </source>
</evidence>
<reference evidence="4" key="1">
    <citation type="journal article" date="2019" name="Int. J. Syst. Evol. Microbiol.">
        <title>The Global Catalogue of Microorganisms (GCM) 10K type strain sequencing project: providing services to taxonomists for standard genome sequencing and annotation.</title>
        <authorList>
            <consortium name="The Broad Institute Genomics Platform"/>
            <consortium name="The Broad Institute Genome Sequencing Center for Infectious Disease"/>
            <person name="Wu L."/>
            <person name="Ma J."/>
        </authorList>
    </citation>
    <scope>NUCLEOTIDE SEQUENCE [LARGE SCALE GENOMIC DNA]</scope>
    <source>
        <strain evidence="4">JCM 6833</strain>
    </source>
</reference>
<accession>A0ABP6C0L7</accession>
<feature type="region of interest" description="Disordered" evidence="1">
    <location>
        <begin position="111"/>
        <end position="171"/>
    </location>
</feature>
<comment type="caution">
    <text evidence="3">The sequence shown here is derived from an EMBL/GenBank/DDBJ whole genome shotgun (WGS) entry which is preliminary data.</text>
</comment>
<evidence type="ECO:0000313" key="3">
    <source>
        <dbReference type="EMBL" id="GAA2594406.1"/>
    </source>
</evidence>
<feature type="chain" id="PRO_5045785784" evidence="2">
    <location>
        <begin position="25"/>
        <end position="171"/>
    </location>
</feature>
<evidence type="ECO:0000256" key="1">
    <source>
        <dbReference type="SAM" id="MobiDB-lite"/>
    </source>
</evidence>
<gene>
    <name evidence="3" type="ORF">GCM10010411_29520</name>
</gene>
<feature type="signal peptide" evidence="2">
    <location>
        <begin position="1"/>
        <end position="24"/>
    </location>
</feature>
<dbReference type="RefSeq" id="WP_344541265.1">
    <property type="nucleotide sequence ID" value="NZ_BAAATD010000003.1"/>
</dbReference>